<dbReference type="Proteomes" id="UP000186922">
    <property type="component" value="Unassembled WGS sequence"/>
</dbReference>
<protein>
    <recommendedName>
        <fullName evidence="4">BED-type domain-containing protein</fullName>
    </recommendedName>
</protein>
<proteinExistence type="predicted"/>
<organism evidence="2 3">
    <name type="scientific">Ramazzottius varieornatus</name>
    <name type="common">Water bear</name>
    <name type="synonym">Tardigrade</name>
    <dbReference type="NCBI Taxonomy" id="947166"/>
    <lineage>
        <taxon>Eukaryota</taxon>
        <taxon>Metazoa</taxon>
        <taxon>Ecdysozoa</taxon>
        <taxon>Tardigrada</taxon>
        <taxon>Eutardigrada</taxon>
        <taxon>Parachela</taxon>
        <taxon>Hypsibioidea</taxon>
        <taxon>Ramazzottiidae</taxon>
        <taxon>Ramazzottius</taxon>
    </lineage>
</organism>
<feature type="region of interest" description="Disordered" evidence="1">
    <location>
        <begin position="1"/>
        <end position="27"/>
    </location>
</feature>
<dbReference type="AlphaFoldDB" id="A0A1D1UZV7"/>
<dbReference type="EMBL" id="BDGG01000003">
    <property type="protein sequence ID" value="GAU95154.1"/>
    <property type="molecule type" value="Genomic_DNA"/>
</dbReference>
<evidence type="ECO:0000313" key="3">
    <source>
        <dbReference type="Proteomes" id="UP000186922"/>
    </source>
</evidence>
<comment type="caution">
    <text evidence="2">The sequence shown here is derived from an EMBL/GenBank/DDBJ whole genome shotgun (WGS) entry which is preliminary data.</text>
</comment>
<evidence type="ECO:0000256" key="1">
    <source>
        <dbReference type="SAM" id="MobiDB-lite"/>
    </source>
</evidence>
<feature type="compositionally biased region" description="Acidic residues" evidence="1">
    <location>
        <begin position="1"/>
        <end position="16"/>
    </location>
</feature>
<keyword evidence="3" id="KW-1185">Reference proteome</keyword>
<accession>A0A1D1UZV7</accession>
<feature type="compositionally biased region" description="Polar residues" evidence="1">
    <location>
        <begin position="17"/>
        <end position="27"/>
    </location>
</feature>
<name>A0A1D1UZV7_RAMVA</name>
<evidence type="ECO:0000313" key="2">
    <source>
        <dbReference type="EMBL" id="GAU95154.1"/>
    </source>
</evidence>
<evidence type="ECO:0008006" key="4">
    <source>
        <dbReference type="Google" id="ProtNLM"/>
    </source>
</evidence>
<reference evidence="2 3" key="1">
    <citation type="journal article" date="2016" name="Nat. Commun.">
        <title>Extremotolerant tardigrade genome and improved radiotolerance of human cultured cells by tardigrade-unique protein.</title>
        <authorList>
            <person name="Hashimoto T."/>
            <person name="Horikawa D.D."/>
            <person name="Saito Y."/>
            <person name="Kuwahara H."/>
            <person name="Kozuka-Hata H."/>
            <person name="Shin-I T."/>
            <person name="Minakuchi Y."/>
            <person name="Ohishi K."/>
            <person name="Motoyama A."/>
            <person name="Aizu T."/>
            <person name="Enomoto A."/>
            <person name="Kondo K."/>
            <person name="Tanaka S."/>
            <person name="Hara Y."/>
            <person name="Koshikawa S."/>
            <person name="Sagara H."/>
            <person name="Miura T."/>
            <person name="Yokobori S."/>
            <person name="Miyagawa K."/>
            <person name="Suzuki Y."/>
            <person name="Kubo T."/>
            <person name="Oyama M."/>
            <person name="Kohara Y."/>
            <person name="Fujiyama A."/>
            <person name="Arakawa K."/>
            <person name="Katayama T."/>
            <person name="Toyoda A."/>
            <person name="Kunieda T."/>
        </authorList>
    </citation>
    <scope>NUCLEOTIDE SEQUENCE [LARGE SCALE GENOMIC DNA]</scope>
    <source>
        <strain evidence="2 3">YOKOZUNA-1</strain>
    </source>
</reference>
<sequence length="158" mass="17990">MNAENGEEIVEEDVSEDQSASGSETTPGSKCYQLVKMGDSRVAVFKDTNFRVKLGHWQYFTRGTKRYGNVNERQAFCTFCDPEQQKPVCGSRPGLAAHLAKCWKAPESVRLEARTQMVEYYGRKYSKTYHKQTDRPVRKLRNGIGNYNFVSCVSSGKR</sequence>
<gene>
    <name evidence="2" type="primary">RvY_06827</name>
    <name evidence="2" type="synonym">RvY_06827.1</name>
    <name evidence="2" type="ORF">RvY_06827-1</name>
</gene>